<evidence type="ECO:0000313" key="2">
    <source>
        <dbReference type="EMBL" id="KAB2336092.1"/>
    </source>
</evidence>
<dbReference type="InterPro" id="IPR036281">
    <property type="entry name" value="SinR/SinI_dimer_dom_sf"/>
</dbReference>
<protein>
    <submittedName>
        <fullName evidence="2">DNA-binding anti-repressor SinI</fullName>
    </submittedName>
</protein>
<accession>A0A6L3V6K6</accession>
<dbReference type="RefSeq" id="WP_151534894.1">
    <property type="nucleotide sequence ID" value="NZ_WBOS01000004.1"/>
</dbReference>
<dbReference type="GO" id="GO:0003677">
    <property type="term" value="F:DNA binding"/>
    <property type="evidence" value="ECO:0007669"/>
    <property type="project" value="UniProtKB-KW"/>
</dbReference>
<dbReference type="PROSITE" id="PS51500">
    <property type="entry name" value="SIN"/>
    <property type="match status" value="1"/>
</dbReference>
<dbReference type="Pfam" id="PF08671">
    <property type="entry name" value="SinI"/>
    <property type="match status" value="1"/>
</dbReference>
<name>A0A6L3V6K6_9BACI</name>
<sequence>MGNIKTQTELLDREWIQLIIKAKGMGIEKEEIRKFLLKNEVKELKVKIAE</sequence>
<dbReference type="GO" id="GO:0046983">
    <property type="term" value="F:protein dimerization activity"/>
    <property type="evidence" value="ECO:0007669"/>
    <property type="project" value="InterPro"/>
</dbReference>
<gene>
    <name evidence="2" type="primary">sinI</name>
    <name evidence="2" type="ORF">F7731_11310</name>
</gene>
<feature type="domain" description="Sin" evidence="1">
    <location>
        <begin position="2"/>
        <end position="40"/>
    </location>
</feature>
<organism evidence="2 3">
    <name type="scientific">Cytobacillus depressus</name>
    <dbReference type="NCBI Taxonomy" id="1602942"/>
    <lineage>
        <taxon>Bacteria</taxon>
        <taxon>Bacillati</taxon>
        <taxon>Bacillota</taxon>
        <taxon>Bacilli</taxon>
        <taxon>Bacillales</taxon>
        <taxon>Bacillaceae</taxon>
        <taxon>Cytobacillus</taxon>
    </lineage>
</organism>
<dbReference type="OrthoDB" id="2721940at2"/>
<dbReference type="EMBL" id="WBOS01000004">
    <property type="protein sequence ID" value="KAB2336092.1"/>
    <property type="molecule type" value="Genomic_DNA"/>
</dbReference>
<dbReference type="Proteomes" id="UP000481030">
    <property type="component" value="Unassembled WGS sequence"/>
</dbReference>
<reference evidence="2 3" key="1">
    <citation type="journal article" date="2016" name="Antonie Van Leeuwenhoek">
        <title>Bacillus depressus sp. nov., isolated from soil of a sunflower field.</title>
        <authorList>
            <person name="Wei X."/>
            <person name="Xin D."/>
            <person name="Xin Y."/>
            <person name="Zhang H."/>
            <person name="Wang T."/>
            <person name="Zhang J."/>
        </authorList>
    </citation>
    <scope>NUCLEOTIDE SEQUENCE [LARGE SCALE GENOMIC DNA]</scope>
    <source>
        <strain evidence="2 3">BZ1</strain>
    </source>
</reference>
<dbReference type="AlphaFoldDB" id="A0A6L3V6K6"/>
<dbReference type="SUPFAM" id="SSF47406">
    <property type="entry name" value="SinR repressor dimerisation domain-like"/>
    <property type="match status" value="1"/>
</dbReference>
<keyword evidence="2" id="KW-0238">DNA-binding</keyword>
<evidence type="ECO:0000259" key="1">
    <source>
        <dbReference type="PROSITE" id="PS51500"/>
    </source>
</evidence>
<dbReference type="GO" id="GO:0006355">
    <property type="term" value="P:regulation of DNA-templated transcription"/>
    <property type="evidence" value="ECO:0007669"/>
    <property type="project" value="InterPro"/>
</dbReference>
<evidence type="ECO:0000313" key="3">
    <source>
        <dbReference type="Proteomes" id="UP000481030"/>
    </source>
</evidence>
<comment type="caution">
    <text evidence="2">The sequence shown here is derived from an EMBL/GenBank/DDBJ whole genome shotgun (WGS) entry which is preliminary data.</text>
</comment>
<dbReference type="InterPro" id="IPR010981">
    <property type="entry name" value="SinR/SinI_dimer_dom"/>
</dbReference>
<keyword evidence="3" id="KW-1185">Reference proteome</keyword>
<proteinExistence type="predicted"/>